<proteinExistence type="predicted"/>
<evidence type="ECO:0000313" key="3">
    <source>
        <dbReference type="Proteomes" id="UP000294508"/>
    </source>
</evidence>
<evidence type="ECO:0000313" key="2">
    <source>
        <dbReference type="EMBL" id="TCO30261.1"/>
    </source>
</evidence>
<organism evidence="2 3">
    <name type="scientific">Kribbella steppae</name>
    <dbReference type="NCBI Taxonomy" id="2512223"/>
    <lineage>
        <taxon>Bacteria</taxon>
        <taxon>Bacillati</taxon>
        <taxon>Actinomycetota</taxon>
        <taxon>Actinomycetes</taxon>
        <taxon>Propionibacteriales</taxon>
        <taxon>Kribbellaceae</taxon>
        <taxon>Kribbella</taxon>
    </lineage>
</organism>
<dbReference type="Proteomes" id="UP000294508">
    <property type="component" value="Unassembled WGS sequence"/>
</dbReference>
<dbReference type="AlphaFoldDB" id="A0A4R2HNT2"/>
<comment type="caution">
    <text evidence="2">The sequence shown here is derived from an EMBL/GenBank/DDBJ whole genome shotgun (WGS) entry which is preliminary data.</text>
</comment>
<accession>A0A4R2HNT2</accession>
<protein>
    <submittedName>
        <fullName evidence="2">Uncharacterized protein</fullName>
    </submittedName>
</protein>
<gene>
    <name evidence="2" type="ORF">EV652_105255</name>
</gene>
<keyword evidence="3" id="KW-1185">Reference proteome</keyword>
<feature type="signal peptide" evidence="1">
    <location>
        <begin position="1"/>
        <end position="41"/>
    </location>
</feature>
<reference evidence="2 3" key="1">
    <citation type="journal article" date="2015" name="Stand. Genomic Sci.">
        <title>Genomic Encyclopedia of Bacterial and Archaeal Type Strains, Phase III: the genomes of soil and plant-associated and newly described type strains.</title>
        <authorList>
            <person name="Whitman W.B."/>
            <person name="Woyke T."/>
            <person name="Klenk H.P."/>
            <person name="Zhou Y."/>
            <person name="Lilburn T.G."/>
            <person name="Beck B.J."/>
            <person name="De Vos P."/>
            <person name="Vandamme P."/>
            <person name="Eisen J.A."/>
            <person name="Garrity G."/>
            <person name="Hugenholtz P."/>
            <person name="Kyrpides N.C."/>
        </authorList>
    </citation>
    <scope>NUCLEOTIDE SEQUENCE [LARGE SCALE GENOMIC DNA]</scope>
    <source>
        <strain evidence="2 3">VKM Ac-2572</strain>
    </source>
</reference>
<keyword evidence="1" id="KW-0732">Signal</keyword>
<sequence length="328" mass="33954">MGVGHIGEDRYTMKYISTSRAAVVTLAVAATVVGLSGSANAVQDSSNATAAVVQPGPNTVGSPQIKDGQVYGWDMANNTIPWLKLGSDLRAEIRAAQTATVKDGAVTTSKIAPKAVTEDKLSDALQAKINAGGPSYLANWGEIFRNTIGNGRAQLGQSSAGEGLNLTTPTATDAVHFGNEADFAGKPVALTTVKYDVFTTGENAAKGPNNMPSIKFEMNPDVGGATYTTLVYAPDNSTSNTWTSINAGADTGKHWGFTGTYFNADPARCGLNGARCTLTEALAVLGSNAKFISAGIGKGRDFEFHGAVRSLTINSTTYKFTAGGVLAN</sequence>
<feature type="chain" id="PRO_5020688997" evidence="1">
    <location>
        <begin position="42"/>
        <end position="328"/>
    </location>
</feature>
<evidence type="ECO:0000256" key="1">
    <source>
        <dbReference type="SAM" id="SignalP"/>
    </source>
</evidence>
<name>A0A4R2HNT2_9ACTN</name>
<dbReference type="EMBL" id="SLWN01000005">
    <property type="protein sequence ID" value="TCO30261.1"/>
    <property type="molecule type" value="Genomic_DNA"/>
</dbReference>